<evidence type="ECO:0000256" key="5">
    <source>
        <dbReference type="ARBA" id="ARBA00022989"/>
    </source>
</evidence>
<feature type="transmembrane region" description="Helical" evidence="7">
    <location>
        <begin position="198"/>
        <end position="221"/>
    </location>
</feature>
<dbReference type="PANTHER" id="PTHR30151:SF19">
    <property type="entry name" value="ABC TRANSPORTER PERMEASE"/>
    <property type="match status" value="1"/>
</dbReference>
<evidence type="ECO:0000259" key="8">
    <source>
        <dbReference type="PROSITE" id="PS50928"/>
    </source>
</evidence>
<protein>
    <submittedName>
        <fullName evidence="9">ABC transporter permease</fullName>
    </submittedName>
</protein>
<feature type="transmembrane region" description="Helical" evidence="7">
    <location>
        <begin position="25"/>
        <end position="46"/>
    </location>
</feature>
<feature type="transmembrane region" description="Helical" evidence="7">
    <location>
        <begin position="118"/>
        <end position="140"/>
    </location>
</feature>
<evidence type="ECO:0000256" key="4">
    <source>
        <dbReference type="ARBA" id="ARBA00022692"/>
    </source>
</evidence>
<keyword evidence="4 7" id="KW-0812">Transmembrane</keyword>
<dbReference type="PROSITE" id="PS50928">
    <property type="entry name" value="ABC_TM1"/>
    <property type="match status" value="1"/>
</dbReference>
<keyword evidence="6 7" id="KW-0472">Membrane</keyword>
<organism evidence="9 10">
    <name type="scientific">Metabacillus rhizolycopersici</name>
    <dbReference type="NCBI Taxonomy" id="2875709"/>
    <lineage>
        <taxon>Bacteria</taxon>
        <taxon>Bacillati</taxon>
        <taxon>Bacillota</taxon>
        <taxon>Bacilli</taxon>
        <taxon>Bacillales</taxon>
        <taxon>Bacillaceae</taxon>
        <taxon>Metabacillus</taxon>
    </lineage>
</organism>
<evidence type="ECO:0000256" key="2">
    <source>
        <dbReference type="ARBA" id="ARBA00022448"/>
    </source>
</evidence>
<feature type="transmembrane region" description="Helical" evidence="7">
    <location>
        <begin position="84"/>
        <end position="106"/>
    </location>
</feature>
<comment type="subcellular location">
    <subcellularLocation>
        <location evidence="1 7">Cell membrane</location>
        <topology evidence="1 7">Multi-pass membrane protein</topology>
    </subcellularLocation>
</comment>
<keyword evidence="3" id="KW-1003">Cell membrane</keyword>
<reference evidence="9" key="1">
    <citation type="submission" date="2024-05" db="EMBL/GenBank/DDBJ databases">
        <title>Metabacillus sp. nov., isolated from the rhizosphere soil of tomato plants.</title>
        <authorList>
            <person name="Ma R."/>
        </authorList>
    </citation>
    <scope>NUCLEOTIDE SEQUENCE</scope>
    <source>
        <strain evidence="9">DBTR6</strain>
    </source>
</reference>
<feature type="domain" description="ABC transmembrane type-1" evidence="8">
    <location>
        <begin position="80"/>
        <end position="260"/>
    </location>
</feature>
<dbReference type="RefSeq" id="WP_224140440.1">
    <property type="nucleotide sequence ID" value="NZ_JAIQUM010000045.1"/>
</dbReference>
<dbReference type="Gene3D" id="1.10.3720.10">
    <property type="entry name" value="MetI-like"/>
    <property type="match status" value="1"/>
</dbReference>
<evidence type="ECO:0000256" key="7">
    <source>
        <dbReference type="RuleBase" id="RU363032"/>
    </source>
</evidence>
<comment type="similarity">
    <text evidence="7">Belongs to the binding-protein-dependent transport system permease family.</text>
</comment>
<evidence type="ECO:0000313" key="9">
    <source>
        <dbReference type="EMBL" id="MBZ5752042.1"/>
    </source>
</evidence>
<dbReference type="InterPro" id="IPR035906">
    <property type="entry name" value="MetI-like_sf"/>
</dbReference>
<dbReference type="CDD" id="cd06261">
    <property type="entry name" value="TM_PBP2"/>
    <property type="match status" value="1"/>
</dbReference>
<keyword evidence="2 7" id="KW-0813">Transport</keyword>
<evidence type="ECO:0000256" key="3">
    <source>
        <dbReference type="ARBA" id="ARBA00022475"/>
    </source>
</evidence>
<keyword evidence="5 7" id="KW-1133">Transmembrane helix</keyword>
<dbReference type="SUPFAM" id="SSF161098">
    <property type="entry name" value="MetI-like"/>
    <property type="match status" value="1"/>
</dbReference>
<evidence type="ECO:0000256" key="6">
    <source>
        <dbReference type="ARBA" id="ARBA00023136"/>
    </source>
</evidence>
<dbReference type="Pfam" id="PF00528">
    <property type="entry name" value="BPD_transp_1"/>
    <property type="match status" value="1"/>
</dbReference>
<sequence length="277" mass="30324">MEVVNESKNITHLKVKKARKKHQTLFLHNFVRIAIIFSVLTIWQIGVNLQVIDSFLMGSPLGIWDETVRLVQSGQLFTDMFATLYGTILGFVIGSLVGSAVGLLLWYSQTFAKIIDPFVVALNGLPKIALAPMIIIWFGSGMTSKIALATLATFIVALLSAYQGTHQIDSNLVNLMKSLGASKGQIFKKVVIPSSLPWVISAFRLNIGFALIAVIGGEFISSDKGLGKMIFVAGNLFNLNVVWVGVLSLMVVAIILYVVISKMEKQLLPWETGNKQN</sequence>
<dbReference type="PANTHER" id="PTHR30151">
    <property type="entry name" value="ALKANE SULFONATE ABC TRANSPORTER-RELATED, MEMBRANE SUBUNIT"/>
    <property type="match status" value="1"/>
</dbReference>
<evidence type="ECO:0000256" key="1">
    <source>
        <dbReference type="ARBA" id="ARBA00004651"/>
    </source>
</evidence>
<proteinExistence type="inferred from homology"/>
<dbReference type="Proteomes" id="UP001165287">
    <property type="component" value="Unassembled WGS sequence"/>
</dbReference>
<feature type="transmembrane region" description="Helical" evidence="7">
    <location>
        <begin position="146"/>
        <end position="162"/>
    </location>
</feature>
<gene>
    <name evidence="9" type="ORF">K9V48_17735</name>
</gene>
<accession>A0ABS7UVJ8</accession>
<name>A0ABS7UVJ8_9BACI</name>
<dbReference type="PRINTS" id="PR00173">
    <property type="entry name" value="EDTRNSPORT"/>
</dbReference>
<feature type="transmembrane region" description="Helical" evidence="7">
    <location>
        <begin position="241"/>
        <end position="260"/>
    </location>
</feature>
<dbReference type="InterPro" id="IPR000515">
    <property type="entry name" value="MetI-like"/>
</dbReference>
<dbReference type="EMBL" id="JAIQUM010000045">
    <property type="protein sequence ID" value="MBZ5752042.1"/>
    <property type="molecule type" value="Genomic_DNA"/>
</dbReference>
<evidence type="ECO:0000313" key="10">
    <source>
        <dbReference type="Proteomes" id="UP001165287"/>
    </source>
</evidence>
<comment type="caution">
    <text evidence="9">The sequence shown here is derived from an EMBL/GenBank/DDBJ whole genome shotgun (WGS) entry which is preliminary data.</text>
</comment>
<keyword evidence="10" id="KW-1185">Reference proteome</keyword>